<feature type="region of interest" description="Disordered" evidence="2">
    <location>
        <begin position="15"/>
        <end position="50"/>
    </location>
</feature>
<organism evidence="3 4">
    <name type="scientific">Virgisporangium aurantiacum</name>
    <dbReference type="NCBI Taxonomy" id="175570"/>
    <lineage>
        <taxon>Bacteria</taxon>
        <taxon>Bacillati</taxon>
        <taxon>Actinomycetota</taxon>
        <taxon>Actinomycetes</taxon>
        <taxon>Micromonosporales</taxon>
        <taxon>Micromonosporaceae</taxon>
        <taxon>Virgisporangium</taxon>
    </lineage>
</organism>
<feature type="compositionally biased region" description="Basic and acidic residues" evidence="2">
    <location>
        <begin position="40"/>
        <end position="50"/>
    </location>
</feature>
<dbReference type="Gene3D" id="2.60.120.310">
    <property type="entry name" value="Copper type II, ascorbate-dependent monooxygenase, N-terminal domain"/>
    <property type="match status" value="1"/>
</dbReference>
<dbReference type="InterPro" id="IPR014784">
    <property type="entry name" value="Cu2_ascorb_mOase-like_C"/>
</dbReference>
<protein>
    <recommendedName>
        <fullName evidence="5">Copper type II ascorbate-dependent monooxygenase C-terminal domain-containing protein</fullName>
    </recommendedName>
</protein>
<evidence type="ECO:0000256" key="1">
    <source>
        <dbReference type="ARBA" id="ARBA00023157"/>
    </source>
</evidence>
<dbReference type="InterPro" id="IPR000945">
    <property type="entry name" value="DBH-like"/>
</dbReference>
<evidence type="ECO:0000256" key="2">
    <source>
        <dbReference type="SAM" id="MobiDB-lite"/>
    </source>
</evidence>
<dbReference type="Gene3D" id="2.60.120.230">
    <property type="match status" value="1"/>
</dbReference>
<dbReference type="PANTHER" id="PTHR10157:SF23">
    <property type="entry name" value="MOXD1 HOMOLOG 1"/>
    <property type="match status" value="1"/>
</dbReference>
<dbReference type="SUPFAM" id="SSF49742">
    <property type="entry name" value="PHM/PNGase F"/>
    <property type="match status" value="2"/>
</dbReference>
<dbReference type="Proteomes" id="UP000612585">
    <property type="component" value="Unassembled WGS sequence"/>
</dbReference>
<proteinExistence type="predicted"/>
<dbReference type="GO" id="GO:0005507">
    <property type="term" value="F:copper ion binding"/>
    <property type="evidence" value="ECO:0007669"/>
    <property type="project" value="InterPro"/>
</dbReference>
<sequence>MAALLLVTAAVGCGADDRSNGDGGDGGDSGDGKPAAARGAPDHLPAHATEAKIPLRDGERFQFLSMEQPYTPTPPSGGTDEYRCFLLDPHFNGNTWIVGSEFLPENADIVHHAILFRVQSRDIAEAQKVDADSPGDGWTCFGDEGIRRDGLGSTGWIGSWAPGGTERLINAKVGFEMAAGSRIVMQVHYNLLATNGKAPGSDKSGVRLRLMDGSADLSPLQTTLLPAPVELPCPPGETGDLCDRERSVADLTARFGDEAKRVANGLNLLCNRGPARPGNTQQCDHRAGQDAVVHGVAGHMHLLGRSIKVELNPGTPGAQTLLDVPVYNFDEQGARPTPQPVTVKPGDTYRVTCTHDATLRAQLPQLKPLKPRYVTWGEGTSDEMCLGIVIWSKP</sequence>
<dbReference type="GO" id="GO:0004500">
    <property type="term" value="F:dopamine beta-monooxygenase activity"/>
    <property type="evidence" value="ECO:0007669"/>
    <property type="project" value="InterPro"/>
</dbReference>
<gene>
    <name evidence="3" type="ORF">Vau01_094740</name>
</gene>
<dbReference type="InterPro" id="IPR036939">
    <property type="entry name" value="Cu2_ascorb_mOase_N_sf"/>
</dbReference>
<evidence type="ECO:0000313" key="4">
    <source>
        <dbReference type="Proteomes" id="UP000612585"/>
    </source>
</evidence>
<reference evidence="3" key="1">
    <citation type="submission" date="2021-01" db="EMBL/GenBank/DDBJ databases">
        <title>Whole genome shotgun sequence of Virgisporangium aurantiacum NBRC 16421.</title>
        <authorList>
            <person name="Komaki H."/>
            <person name="Tamura T."/>
        </authorList>
    </citation>
    <scope>NUCLEOTIDE SEQUENCE</scope>
    <source>
        <strain evidence="3">NBRC 16421</strain>
    </source>
</reference>
<dbReference type="PANTHER" id="PTHR10157">
    <property type="entry name" value="DOPAMINE BETA HYDROXYLASE RELATED"/>
    <property type="match status" value="1"/>
</dbReference>
<keyword evidence="4" id="KW-1185">Reference proteome</keyword>
<accession>A0A8J3ZID9</accession>
<evidence type="ECO:0008006" key="5">
    <source>
        <dbReference type="Google" id="ProtNLM"/>
    </source>
</evidence>
<dbReference type="InterPro" id="IPR008977">
    <property type="entry name" value="PHM/PNGase_F_dom_sf"/>
</dbReference>
<evidence type="ECO:0000313" key="3">
    <source>
        <dbReference type="EMBL" id="GIJ61958.1"/>
    </source>
</evidence>
<name>A0A8J3ZID9_9ACTN</name>
<comment type="caution">
    <text evidence="3">The sequence shown here is derived from an EMBL/GenBank/DDBJ whole genome shotgun (WGS) entry which is preliminary data.</text>
</comment>
<keyword evidence="1" id="KW-1015">Disulfide bond</keyword>
<dbReference type="AlphaFoldDB" id="A0A8J3ZID9"/>
<dbReference type="EMBL" id="BOPG01000072">
    <property type="protein sequence ID" value="GIJ61958.1"/>
    <property type="molecule type" value="Genomic_DNA"/>
</dbReference>